<name>A0A7S2TIU2_9EUKA</name>
<dbReference type="InterPro" id="IPR018247">
    <property type="entry name" value="EF_Hand_1_Ca_BS"/>
</dbReference>
<accession>A0A7S2TIU2</accession>
<feature type="domain" description="EF-hand" evidence="5">
    <location>
        <begin position="50"/>
        <end position="85"/>
    </location>
</feature>
<dbReference type="Pfam" id="PF13499">
    <property type="entry name" value="EF-hand_7"/>
    <property type="match status" value="2"/>
</dbReference>
<dbReference type="PROSITE" id="PS51352">
    <property type="entry name" value="THIOREDOXIN_2"/>
    <property type="match status" value="1"/>
</dbReference>
<keyword evidence="2" id="KW-0479">Metal-binding</keyword>
<evidence type="ECO:0000259" key="6">
    <source>
        <dbReference type="PROSITE" id="PS51352"/>
    </source>
</evidence>
<evidence type="ECO:0000256" key="3">
    <source>
        <dbReference type="ARBA" id="ARBA00022737"/>
    </source>
</evidence>
<dbReference type="AlphaFoldDB" id="A0A7S2TIU2"/>
<dbReference type="InterPro" id="IPR011992">
    <property type="entry name" value="EF-hand-dom_pair"/>
</dbReference>
<dbReference type="PROSITE" id="PS50222">
    <property type="entry name" value="EF_HAND_2"/>
    <property type="match status" value="4"/>
</dbReference>
<protein>
    <recommendedName>
        <fullName evidence="8">Calmodulin</fullName>
    </recommendedName>
</protein>
<dbReference type="InterPro" id="IPR013766">
    <property type="entry name" value="Thioredoxin_domain"/>
</dbReference>
<dbReference type="Pfam" id="PF00085">
    <property type="entry name" value="Thioredoxin"/>
    <property type="match status" value="1"/>
</dbReference>
<dbReference type="CDD" id="cd02947">
    <property type="entry name" value="TRX_family"/>
    <property type="match status" value="1"/>
</dbReference>
<dbReference type="SUPFAM" id="SSF47473">
    <property type="entry name" value="EF-hand"/>
    <property type="match status" value="1"/>
</dbReference>
<feature type="domain" description="EF-hand" evidence="5">
    <location>
        <begin position="124"/>
        <end position="160"/>
    </location>
</feature>
<dbReference type="GO" id="GO:0043226">
    <property type="term" value="C:organelle"/>
    <property type="evidence" value="ECO:0007669"/>
    <property type="project" value="UniProtKB-ARBA"/>
</dbReference>
<dbReference type="PROSITE" id="PS00018">
    <property type="entry name" value="EF_HAND_1"/>
    <property type="match status" value="2"/>
</dbReference>
<reference evidence="7" key="1">
    <citation type="submission" date="2021-01" db="EMBL/GenBank/DDBJ databases">
        <authorList>
            <person name="Corre E."/>
            <person name="Pelletier E."/>
            <person name="Niang G."/>
            <person name="Scheremetjew M."/>
            <person name="Finn R."/>
            <person name="Kale V."/>
            <person name="Holt S."/>
            <person name="Cochrane G."/>
            <person name="Meng A."/>
            <person name="Brown T."/>
            <person name="Cohen L."/>
        </authorList>
    </citation>
    <scope>NUCLEOTIDE SEQUENCE</scope>
    <source>
        <strain evidence="7">CCMP622</strain>
    </source>
</reference>
<dbReference type="SUPFAM" id="SSF52833">
    <property type="entry name" value="Thioredoxin-like"/>
    <property type="match status" value="1"/>
</dbReference>
<comment type="similarity">
    <text evidence="1">Belongs to the centrin family.</text>
</comment>
<dbReference type="GO" id="GO:0005509">
    <property type="term" value="F:calcium ion binding"/>
    <property type="evidence" value="ECO:0007669"/>
    <property type="project" value="InterPro"/>
</dbReference>
<feature type="domain" description="Thioredoxin" evidence="6">
    <location>
        <begin position="197"/>
        <end position="325"/>
    </location>
</feature>
<evidence type="ECO:0000313" key="7">
    <source>
        <dbReference type="EMBL" id="CAD9752369.1"/>
    </source>
</evidence>
<organism evidence="7">
    <name type="scientific">Lotharella oceanica</name>
    <dbReference type="NCBI Taxonomy" id="641309"/>
    <lineage>
        <taxon>Eukaryota</taxon>
        <taxon>Sar</taxon>
        <taxon>Rhizaria</taxon>
        <taxon>Cercozoa</taxon>
        <taxon>Chlorarachniophyceae</taxon>
        <taxon>Lotharella</taxon>
    </lineage>
</organism>
<feature type="domain" description="EF-hand" evidence="5">
    <location>
        <begin position="87"/>
        <end position="122"/>
    </location>
</feature>
<dbReference type="EMBL" id="HBHP01006711">
    <property type="protein sequence ID" value="CAD9752369.1"/>
    <property type="molecule type" value="Transcribed_RNA"/>
</dbReference>
<keyword evidence="4" id="KW-0106">Calcium</keyword>
<dbReference type="Gene3D" id="1.10.238.10">
    <property type="entry name" value="EF-hand"/>
    <property type="match status" value="2"/>
</dbReference>
<evidence type="ECO:0000259" key="5">
    <source>
        <dbReference type="PROSITE" id="PS50222"/>
    </source>
</evidence>
<proteinExistence type="inferred from homology"/>
<dbReference type="FunFam" id="1.10.238.10:FF:000178">
    <property type="entry name" value="Calmodulin-2 A"/>
    <property type="match status" value="1"/>
</dbReference>
<feature type="domain" description="EF-hand" evidence="5">
    <location>
        <begin position="8"/>
        <end position="43"/>
    </location>
</feature>
<gene>
    <name evidence="7" type="ORF">LSP00402_LOCUS4160</name>
</gene>
<evidence type="ECO:0000256" key="1">
    <source>
        <dbReference type="ARBA" id="ARBA00005253"/>
    </source>
</evidence>
<keyword evidence="3" id="KW-0677">Repeat</keyword>
<evidence type="ECO:0008006" key="8">
    <source>
        <dbReference type="Google" id="ProtNLM"/>
    </source>
</evidence>
<dbReference type="InterPro" id="IPR002048">
    <property type="entry name" value="EF_hand_dom"/>
</dbReference>
<evidence type="ECO:0000256" key="4">
    <source>
        <dbReference type="ARBA" id="ARBA00022837"/>
    </source>
</evidence>
<dbReference type="PANTHER" id="PTHR45942">
    <property type="entry name" value="PROTEIN PHOSPATASE 3 REGULATORY SUBUNIT B ALPHA ISOFORM TYPE 1"/>
    <property type="match status" value="1"/>
</dbReference>
<dbReference type="SMART" id="SM00054">
    <property type="entry name" value="EFh"/>
    <property type="match status" value="4"/>
</dbReference>
<sequence>MPERNREEWLQNLRDRFEAADIDEDGGLNVEELRSVLECTDQFCLARHWLPLEQVASVMRKFDKDANGTISFEEFVDMADDHQLLMGVLDDYLNAFQALDTDGSGRIERAEMRGLFETMVHRRVHDSEIETLFEKANLNGDGSTICFSEFLELIRSHTVDLQMVLDYMKLKPHEKQIEHPIEPVAARRRQQVRSKPAEEVKKHLEENLDEMPTIKPGEVAVVSSYEQLSSVLESHPNVVLEVTFRYCRPCKMFTRKYEAIAKQFPDVVFLKVVGDESDSTRALIKQLQVRLSPTFIMYKNAERIQLVSGASDVKVRSMVMNGLEGGSMGVR</sequence>
<dbReference type="Gene3D" id="3.40.30.10">
    <property type="entry name" value="Glutaredoxin"/>
    <property type="match status" value="1"/>
</dbReference>
<dbReference type="InterPro" id="IPR036249">
    <property type="entry name" value="Thioredoxin-like_sf"/>
</dbReference>
<evidence type="ECO:0000256" key="2">
    <source>
        <dbReference type="ARBA" id="ARBA00022723"/>
    </source>
</evidence>